<dbReference type="AlphaFoldDB" id="A0A8B6FM27"/>
<sequence>MSKPYMGELRRVCPPGLLFHYSQSEHQTFIHAKVHKVQIDNQLLDAYFQTALYSSPIPMYIVKKKGPKPFLEFGMIRRKVPENNIDTFRQFQIIMQEFNVQLDWGFIVSIQDVFSSLFQKEQSEINVSSLDFVSCNDQAYNVLNRKAACDFEEPSSRDFNVCIRCCRDWKSPTALWTS</sequence>
<evidence type="ECO:0000313" key="2">
    <source>
        <dbReference type="Proteomes" id="UP000596742"/>
    </source>
</evidence>
<gene>
    <name evidence="1" type="ORF">MGAL_10B009233</name>
</gene>
<keyword evidence="2" id="KW-1185">Reference proteome</keyword>
<dbReference type="OrthoDB" id="6143292at2759"/>
<name>A0A8B6FM27_MYTGA</name>
<dbReference type="EMBL" id="UYJE01007097">
    <property type="protein sequence ID" value="VDI51805.1"/>
    <property type="molecule type" value="Genomic_DNA"/>
</dbReference>
<proteinExistence type="predicted"/>
<organism evidence="1 2">
    <name type="scientific">Mytilus galloprovincialis</name>
    <name type="common">Mediterranean mussel</name>
    <dbReference type="NCBI Taxonomy" id="29158"/>
    <lineage>
        <taxon>Eukaryota</taxon>
        <taxon>Metazoa</taxon>
        <taxon>Spiralia</taxon>
        <taxon>Lophotrochozoa</taxon>
        <taxon>Mollusca</taxon>
        <taxon>Bivalvia</taxon>
        <taxon>Autobranchia</taxon>
        <taxon>Pteriomorphia</taxon>
        <taxon>Mytilida</taxon>
        <taxon>Mytiloidea</taxon>
        <taxon>Mytilidae</taxon>
        <taxon>Mytilinae</taxon>
        <taxon>Mytilus</taxon>
    </lineage>
</organism>
<reference evidence="1" key="1">
    <citation type="submission" date="2018-11" db="EMBL/GenBank/DDBJ databases">
        <authorList>
            <person name="Alioto T."/>
            <person name="Alioto T."/>
        </authorList>
    </citation>
    <scope>NUCLEOTIDE SEQUENCE</scope>
</reference>
<protein>
    <submittedName>
        <fullName evidence="1">Vacuolar protein sorting-associated protein 13A/C</fullName>
    </submittedName>
</protein>
<dbReference type="InterPro" id="IPR026847">
    <property type="entry name" value="VPS13"/>
</dbReference>
<dbReference type="GO" id="GO:0006623">
    <property type="term" value="P:protein targeting to vacuole"/>
    <property type="evidence" value="ECO:0007669"/>
    <property type="project" value="TreeGrafter"/>
</dbReference>
<comment type="caution">
    <text evidence="1">The sequence shown here is derived from an EMBL/GenBank/DDBJ whole genome shotgun (WGS) entry which is preliminary data.</text>
</comment>
<accession>A0A8B6FM27</accession>
<evidence type="ECO:0000313" key="1">
    <source>
        <dbReference type="EMBL" id="VDI51805.1"/>
    </source>
</evidence>
<dbReference type="PANTHER" id="PTHR16166">
    <property type="entry name" value="VACUOLAR PROTEIN SORTING-ASSOCIATED PROTEIN VPS13"/>
    <property type="match status" value="1"/>
</dbReference>
<dbReference type="PANTHER" id="PTHR16166:SF146">
    <property type="entry name" value="VACUOLAR PROTEIN SORTING-ASSOCIATED PROTEIN 13A-LIKE ISOFORM X1"/>
    <property type="match status" value="1"/>
</dbReference>
<dbReference type="GO" id="GO:0045053">
    <property type="term" value="P:protein retention in Golgi apparatus"/>
    <property type="evidence" value="ECO:0007669"/>
    <property type="project" value="TreeGrafter"/>
</dbReference>
<dbReference type="Proteomes" id="UP000596742">
    <property type="component" value="Unassembled WGS sequence"/>
</dbReference>